<dbReference type="PANTHER" id="PTHR43981:SF2">
    <property type="entry name" value="ENOYL-[ACYL-CARRIER-PROTEIN] REDUCTASE, MITOCHONDRIAL"/>
    <property type="match status" value="1"/>
</dbReference>
<dbReference type="InterPro" id="IPR013149">
    <property type="entry name" value="ADH-like_C"/>
</dbReference>
<comment type="catalytic activity">
    <reaction evidence="10">
        <text>a 2,3-saturated acyl-[ACP] + NADP(+) = a (2E)-enoyl-[ACP] + NADPH + H(+)</text>
        <dbReference type="Rhea" id="RHEA:22564"/>
        <dbReference type="Rhea" id="RHEA-COMP:9925"/>
        <dbReference type="Rhea" id="RHEA-COMP:9926"/>
        <dbReference type="ChEBI" id="CHEBI:15378"/>
        <dbReference type="ChEBI" id="CHEBI:57783"/>
        <dbReference type="ChEBI" id="CHEBI:58349"/>
        <dbReference type="ChEBI" id="CHEBI:78784"/>
        <dbReference type="ChEBI" id="CHEBI:78785"/>
        <dbReference type="EC" id="1.3.1.104"/>
    </reaction>
</comment>
<organism evidence="12 13">
    <name type="scientific">Variovorax rhizosphaerae</name>
    <dbReference type="NCBI Taxonomy" id="1836200"/>
    <lineage>
        <taxon>Bacteria</taxon>
        <taxon>Pseudomonadati</taxon>
        <taxon>Pseudomonadota</taxon>
        <taxon>Betaproteobacteria</taxon>
        <taxon>Burkholderiales</taxon>
        <taxon>Comamonadaceae</taxon>
        <taxon>Variovorax</taxon>
    </lineage>
</organism>
<dbReference type="Pfam" id="PF00107">
    <property type="entry name" value="ADH_zinc_N"/>
    <property type="match status" value="1"/>
</dbReference>
<dbReference type="RefSeq" id="WP_340342190.1">
    <property type="nucleotide sequence ID" value="NZ_JBBKZT010000004.1"/>
</dbReference>
<evidence type="ECO:0000256" key="5">
    <source>
        <dbReference type="ARBA" id="ARBA00022946"/>
    </source>
</evidence>
<dbReference type="PANTHER" id="PTHR43981">
    <property type="entry name" value="ENOYL-[ACYL-CARRIER-PROTEIN] REDUCTASE, MITOCHONDRIAL"/>
    <property type="match status" value="1"/>
</dbReference>
<dbReference type="InterPro" id="IPR036291">
    <property type="entry name" value="NAD(P)-bd_dom_sf"/>
</dbReference>
<keyword evidence="3" id="KW-0276">Fatty acid metabolism</keyword>
<evidence type="ECO:0000256" key="8">
    <source>
        <dbReference type="ARBA" id="ARBA00023160"/>
    </source>
</evidence>
<evidence type="ECO:0000256" key="7">
    <source>
        <dbReference type="ARBA" id="ARBA00023098"/>
    </source>
</evidence>
<dbReference type="InterPro" id="IPR011032">
    <property type="entry name" value="GroES-like_sf"/>
</dbReference>
<evidence type="ECO:0000256" key="4">
    <source>
        <dbReference type="ARBA" id="ARBA00022857"/>
    </source>
</evidence>
<evidence type="ECO:0000256" key="9">
    <source>
        <dbReference type="ARBA" id="ARBA00038963"/>
    </source>
</evidence>
<dbReference type="EMBL" id="JBBKZT010000004">
    <property type="protein sequence ID" value="MEJ8847042.1"/>
    <property type="molecule type" value="Genomic_DNA"/>
</dbReference>
<keyword evidence="8" id="KW-0275">Fatty acid biosynthesis</keyword>
<name>A0ABU8WKB2_9BURK</name>
<keyword evidence="4" id="KW-0521">NADP</keyword>
<dbReference type="Proteomes" id="UP001385892">
    <property type="component" value="Unassembled WGS sequence"/>
</dbReference>
<comment type="similarity">
    <text evidence="1">Belongs to the zinc-containing alcohol dehydrogenase family. Quinone oxidoreductase subfamily.</text>
</comment>
<dbReference type="Gene3D" id="3.40.50.720">
    <property type="entry name" value="NAD(P)-binding Rossmann-like Domain"/>
    <property type="match status" value="1"/>
</dbReference>
<dbReference type="Gene3D" id="3.90.180.10">
    <property type="entry name" value="Medium-chain alcohol dehydrogenases, catalytic domain"/>
    <property type="match status" value="1"/>
</dbReference>
<evidence type="ECO:0000256" key="3">
    <source>
        <dbReference type="ARBA" id="ARBA00022832"/>
    </source>
</evidence>
<evidence type="ECO:0000256" key="1">
    <source>
        <dbReference type="ARBA" id="ARBA00010371"/>
    </source>
</evidence>
<dbReference type="EC" id="1.3.1.104" evidence="9"/>
<dbReference type="CDD" id="cd08292">
    <property type="entry name" value="ETR_like_2"/>
    <property type="match status" value="1"/>
</dbReference>
<dbReference type="SUPFAM" id="SSF50129">
    <property type="entry name" value="GroES-like"/>
    <property type="match status" value="1"/>
</dbReference>
<feature type="domain" description="Enoyl reductase (ER)" evidence="11">
    <location>
        <begin position="10"/>
        <end position="323"/>
    </location>
</feature>
<keyword evidence="13" id="KW-1185">Reference proteome</keyword>
<comment type="caution">
    <text evidence="12">The sequence shown here is derived from an EMBL/GenBank/DDBJ whole genome shotgun (WGS) entry which is preliminary data.</text>
</comment>
<evidence type="ECO:0000256" key="10">
    <source>
        <dbReference type="ARBA" id="ARBA00048843"/>
    </source>
</evidence>
<keyword evidence="2" id="KW-0444">Lipid biosynthesis</keyword>
<accession>A0ABU8WKB2</accession>
<protein>
    <recommendedName>
        <fullName evidence="9">enoyl-[acyl-carrier-protein] reductase</fullName>
        <ecNumber evidence="9">1.3.1.104</ecNumber>
    </recommendedName>
</protein>
<evidence type="ECO:0000313" key="12">
    <source>
        <dbReference type="EMBL" id="MEJ8847042.1"/>
    </source>
</evidence>
<gene>
    <name evidence="12" type="ORF">WKW82_10300</name>
</gene>
<keyword evidence="6" id="KW-0560">Oxidoreductase</keyword>
<dbReference type="SUPFAM" id="SSF51735">
    <property type="entry name" value="NAD(P)-binding Rossmann-fold domains"/>
    <property type="match status" value="1"/>
</dbReference>
<dbReference type="InterPro" id="IPR020843">
    <property type="entry name" value="ER"/>
</dbReference>
<evidence type="ECO:0000259" key="11">
    <source>
        <dbReference type="SMART" id="SM00829"/>
    </source>
</evidence>
<keyword evidence="5" id="KW-0809">Transit peptide</keyword>
<keyword evidence="7" id="KW-0443">Lipid metabolism</keyword>
<reference evidence="12 13" key="1">
    <citation type="submission" date="2024-03" db="EMBL/GenBank/DDBJ databases">
        <title>Novel species of the genus Variovorax.</title>
        <authorList>
            <person name="Liu Q."/>
            <person name="Xin Y.-H."/>
        </authorList>
    </citation>
    <scope>NUCLEOTIDE SEQUENCE [LARGE SCALE GENOMIC DNA]</scope>
    <source>
        <strain evidence="12 13">KACC 18900</strain>
    </source>
</reference>
<sequence>MRTVIIESFGDPKEVLALGERPLPEPGPGQIRVRMRMSPIHNHDLAIVRGVYGYKPPLPATPGTEAVGIVDALGDDVSAPAKGQRVMMAGASATWAEYFLAPAAKLIPVPDALPDEAACQLIAMPLSAAMLLEDLQLKPGEWMVQNTANGAVGKTVAGLAKARGIHVVNLVRRDAGIAELEALGIANAVSTEQAGWQDRVKAITGEAPILRAVDSIGGDAANQIAGVMAVGGTLVSFGAMSGKPLVIGADNLIFKQATVKGFWGAKRSESTPPAELARLIGELMKAVATGSLKLPVEAAFDIARAGEAAAASDVPGRAGKIVLTAA</sequence>
<evidence type="ECO:0000256" key="6">
    <source>
        <dbReference type="ARBA" id="ARBA00023002"/>
    </source>
</evidence>
<proteinExistence type="inferred from homology"/>
<dbReference type="SMART" id="SM00829">
    <property type="entry name" value="PKS_ER"/>
    <property type="match status" value="1"/>
</dbReference>
<dbReference type="InterPro" id="IPR013154">
    <property type="entry name" value="ADH-like_N"/>
</dbReference>
<evidence type="ECO:0000256" key="2">
    <source>
        <dbReference type="ARBA" id="ARBA00022516"/>
    </source>
</evidence>
<dbReference type="Pfam" id="PF08240">
    <property type="entry name" value="ADH_N"/>
    <property type="match status" value="1"/>
</dbReference>
<dbReference type="InterPro" id="IPR051034">
    <property type="entry name" value="Mito_Enoyl-ACP_Reductase"/>
</dbReference>
<evidence type="ECO:0000313" key="13">
    <source>
        <dbReference type="Proteomes" id="UP001385892"/>
    </source>
</evidence>